<name>A0AAU8BHE5_9VIBR</name>
<proteinExistence type="inferred from homology"/>
<reference evidence="2" key="1">
    <citation type="submission" date="2023-01" db="EMBL/GenBank/DDBJ databases">
        <title>Vibrio sp. CB1-14 genome sequencing.</title>
        <authorList>
            <person name="Otstavnykh N."/>
            <person name="Isaeva M."/>
            <person name="Meleshko D."/>
        </authorList>
    </citation>
    <scope>NUCLEOTIDE SEQUENCE</scope>
    <source>
        <strain evidence="2">CB1-14</strain>
    </source>
</reference>
<dbReference type="EMBL" id="CP115920">
    <property type="protein sequence ID" value="XCD15735.1"/>
    <property type="molecule type" value="Genomic_DNA"/>
</dbReference>
<accession>A0AAU8BHE5</accession>
<dbReference type="KEGG" id="vck:PG915_14295"/>
<organism evidence="2">
    <name type="scientific">Vibrio chaetopteri</name>
    <dbReference type="NCBI Taxonomy" id="3016528"/>
    <lineage>
        <taxon>Bacteria</taxon>
        <taxon>Pseudomonadati</taxon>
        <taxon>Pseudomonadota</taxon>
        <taxon>Gammaproteobacteria</taxon>
        <taxon>Vibrionales</taxon>
        <taxon>Vibrionaceae</taxon>
        <taxon>Vibrio</taxon>
    </lineage>
</organism>
<dbReference type="RefSeq" id="WP_353497127.1">
    <property type="nucleotide sequence ID" value="NZ_CP115920.1"/>
</dbReference>
<comment type="similarity">
    <text evidence="1">Belongs to the UPF0231 family.</text>
</comment>
<protein>
    <submittedName>
        <fullName evidence="2">YacL family protein</fullName>
    </submittedName>
</protein>
<gene>
    <name evidence="2" type="ORF">PG915_14295</name>
</gene>
<dbReference type="Pfam" id="PF06062">
    <property type="entry name" value="UPF0231"/>
    <property type="match status" value="1"/>
</dbReference>
<sequence>MEFEFIKNSFTGEYLVRCEMGQEVIARLLQEEISTSDHTITEITALLTKAAQFSGNEFKWQGKEISLSVVDSEVHVYENSLAFDSLMEMDEEFSVYESESHSECGLEDFCSVLEQWERFIHNRC</sequence>
<evidence type="ECO:0000256" key="1">
    <source>
        <dbReference type="ARBA" id="ARBA00005367"/>
    </source>
</evidence>
<dbReference type="InterPro" id="IPR008249">
    <property type="entry name" value="UPF0231"/>
</dbReference>
<dbReference type="AlphaFoldDB" id="A0AAU8BHE5"/>
<evidence type="ECO:0000313" key="2">
    <source>
        <dbReference type="EMBL" id="XCD15735.1"/>
    </source>
</evidence>
<dbReference type="PIRSF" id="PIRSF006287">
    <property type="entry name" value="UCP006287"/>
    <property type="match status" value="1"/>
</dbReference>